<dbReference type="SUPFAM" id="SSF52540">
    <property type="entry name" value="P-loop containing nucleoside triphosphate hydrolases"/>
    <property type="match status" value="1"/>
</dbReference>
<keyword evidence="3" id="KW-0547">Nucleotide-binding</keyword>
<comment type="caution">
    <text evidence="9">The sequence shown here is derived from an EMBL/GenBank/DDBJ whole genome shotgun (WGS) entry which is preliminary data.</text>
</comment>
<sequence length="240" mass="27117">MLDIRNLKRKFGGIAAVDDVTLRIEKGEIVGLIGPNGAGKTTLINLISGYYYPNEGKIIFNGKDITRERPFVRAKMGISRTFQNPRLIGNMTALMNVLYAIIGKEGEKITLHEAYSEAVYYLDFFGLLKRRDVLANDLPIYEMRLLELARALALKPKLLLIDEAMAGLNPAEAERISALIARIRKEFDLTIVWVEHVLRILMRSVERVVAMHYGKIIADGTPEEVSRDKRVIEAYIGEEI</sequence>
<evidence type="ECO:0000256" key="3">
    <source>
        <dbReference type="ARBA" id="ARBA00022741"/>
    </source>
</evidence>
<dbReference type="InterPro" id="IPR003593">
    <property type="entry name" value="AAA+_ATPase"/>
</dbReference>
<protein>
    <recommendedName>
        <fullName evidence="7">Probable branched-chain amino acid transport ATP-binding protein LivG</fullName>
    </recommendedName>
</protein>
<evidence type="ECO:0000256" key="4">
    <source>
        <dbReference type="ARBA" id="ARBA00022840"/>
    </source>
</evidence>
<evidence type="ECO:0000256" key="5">
    <source>
        <dbReference type="ARBA" id="ARBA00022970"/>
    </source>
</evidence>
<evidence type="ECO:0000256" key="7">
    <source>
        <dbReference type="ARBA" id="ARBA00072811"/>
    </source>
</evidence>
<dbReference type="EMBL" id="DSCQ01000067">
    <property type="protein sequence ID" value="HET21489.1"/>
    <property type="molecule type" value="Genomic_DNA"/>
</dbReference>
<keyword evidence="5" id="KW-0029">Amino-acid transport</keyword>
<evidence type="ECO:0000256" key="2">
    <source>
        <dbReference type="ARBA" id="ARBA00022448"/>
    </source>
</evidence>
<proteinExistence type="inferred from homology"/>
<dbReference type="InterPro" id="IPR032823">
    <property type="entry name" value="BCA_ABC_TP_C"/>
</dbReference>
<dbReference type="PROSITE" id="PS50893">
    <property type="entry name" value="ABC_TRANSPORTER_2"/>
    <property type="match status" value="1"/>
</dbReference>
<dbReference type="GO" id="GO:0005524">
    <property type="term" value="F:ATP binding"/>
    <property type="evidence" value="ECO:0007669"/>
    <property type="project" value="UniProtKB-KW"/>
</dbReference>
<accession>A0A7C2S8U1</accession>
<evidence type="ECO:0000256" key="1">
    <source>
        <dbReference type="ARBA" id="ARBA00005417"/>
    </source>
</evidence>
<comment type="function">
    <text evidence="6">Probable component of a branched-chain amino-acid transport system.</text>
</comment>
<dbReference type="InterPro" id="IPR027417">
    <property type="entry name" value="P-loop_NTPase"/>
</dbReference>
<dbReference type="InterPro" id="IPR003439">
    <property type="entry name" value="ABC_transporter-like_ATP-bd"/>
</dbReference>
<dbReference type="GO" id="GO:0016887">
    <property type="term" value="F:ATP hydrolysis activity"/>
    <property type="evidence" value="ECO:0007669"/>
    <property type="project" value="InterPro"/>
</dbReference>
<keyword evidence="2" id="KW-0813">Transport</keyword>
<name>A0A7C2S8U1_ARCFL</name>
<dbReference type="PANTHER" id="PTHR45772">
    <property type="entry name" value="CONSERVED COMPONENT OF ABC TRANSPORTER FOR NATURAL AMINO ACIDS-RELATED"/>
    <property type="match status" value="1"/>
</dbReference>
<dbReference type="FunFam" id="3.40.50.300:FF:000421">
    <property type="entry name" value="Branched-chain amino acid ABC transporter ATP-binding protein"/>
    <property type="match status" value="1"/>
</dbReference>
<gene>
    <name evidence="9" type="ORF">ENN70_05295</name>
</gene>
<organism evidence="9">
    <name type="scientific">Archaeoglobus fulgidus</name>
    <dbReference type="NCBI Taxonomy" id="2234"/>
    <lineage>
        <taxon>Archaea</taxon>
        <taxon>Methanobacteriati</taxon>
        <taxon>Methanobacteriota</taxon>
        <taxon>Archaeoglobi</taxon>
        <taxon>Archaeoglobales</taxon>
        <taxon>Archaeoglobaceae</taxon>
        <taxon>Archaeoglobus</taxon>
    </lineage>
</organism>
<dbReference type="GO" id="GO:0006865">
    <property type="term" value="P:amino acid transport"/>
    <property type="evidence" value="ECO:0007669"/>
    <property type="project" value="UniProtKB-KW"/>
</dbReference>
<evidence type="ECO:0000313" key="9">
    <source>
        <dbReference type="EMBL" id="HET21489.1"/>
    </source>
</evidence>
<dbReference type="Pfam" id="PF00005">
    <property type="entry name" value="ABC_tran"/>
    <property type="match status" value="1"/>
</dbReference>
<dbReference type="PANTHER" id="PTHR45772:SF9">
    <property type="entry name" value="CONSERVED COMPONENT OF ABC TRANSPORTER FOR NATURAL AMINO ACIDS"/>
    <property type="match status" value="1"/>
</dbReference>
<comment type="similarity">
    <text evidence="1">Belongs to the ABC transporter superfamily.</text>
</comment>
<dbReference type="AlphaFoldDB" id="A0A7C2S8U1"/>
<keyword evidence="4 9" id="KW-0067">ATP-binding</keyword>
<dbReference type="Pfam" id="PF12399">
    <property type="entry name" value="BCA_ABC_TP_C"/>
    <property type="match status" value="1"/>
</dbReference>
<dbReference type="SMART" id="SM00382">
    <property type="entry name" value="AAA"/>
    <property type="match status" value="1"/>
</dbReference>
<reference evidence="9" key="1">
    <citation type="journal article" date="2020" name="mSystems">
        <title>Genome- and Community-Level Interaction Insights into Carbon Utilization and Element Cycling Functions of Hydrothermarchaeota in Hydrothermal Sediment.</title>
        <authorList>
            <person name="Zhou Z."/>
            <person name="Liu Y."/>
            <person name="Xu W."/>
            <person name="Pan J."/>
            <person name="Luo Z.H."/>
            <person name="Li M."/>
        </authorList>
    </citation>
    <scope>NUCLEOTIDE SEQUENCE [LARGE SCALE GENOMIC DNA]</scope>
    <source>
        <strain evidence="9">SpSt-12</strain>
    </source>
</reference>
<dbReference type="GO" id="GO:0005886">
    <property type="term" value="C:plasma membrane"/>
    <property type="evidence" value="ECO:0007669"/>
    <property type="project" value="TreeGrafter"/>
</dbReference>
<feature type="domain" description="ABC transporter" evidence="8">
    <location>
        <begin position="2"/>
        <end position="238"/>
    </location>
</feature>
<dbReference type="Gene3D" id="3.40.50.300">
    <property type="entry name" value="P-loop containing nucleotide triphosphate hydrolases"/>
    <property type="match status" value="1"/>
</dbReference>
<evidence type="ECO:0000256" key="6">
    <source>
        <dbReference type="ARBA" id="ARBA00056071"/>
    </source>
</evidence>
<dbReference type="InterPro" id="IPR051120">
    <property type="entry name" value="ABC_AA/LPS_Transport"/>
</dbReference>
<evidence type="ECO:0000259" key="8">
    <source>
        <dbReference type="PROSITE" id="PS50893"/>
    </source>
</evidence>